<gene>
    <name evidence="2" type="ORF">PIBRA_LOCUS11371</name>
</gene>
<keyword evidence="3" id="KW-1185">Reference proteome</keyword>
<name>A0A9P0TXH8_PIEBR</name>
<sequence length="245" mass="26563">MKSGRVKNPCKICLETVNKKKGMQCKGACQKWAHYKCLDFSPGKIKDLKDGHVKITCPCPDCEAPDTQKCCSAKKTCTSASGPSAKPIPYPPQYALPYTRDAMPVSHTSCGMISEDVSLRSSDPSLSPRTTTGSTSPQLFMACPPNKTFRSKQTSPKISPEPSRCGPCCTNKRTHSTSALASSSSDSGINIKCVPRRASSSDSKLPTASNQKELIVSLDEMCKTVGKLSSQLRELMFKMIENNKL</sequence>
<dbReference type="InterPro" id="IPR013083">
    <property type="entry name" value="Znf_RING/FYVE/PHD"/>
</dbReference>
<dbReference type="Proteomes" id="UP001152562">
    <property type="component" value="Unassembled WGS sequence"/>
</dbReference>
<protein>
    <recommendedName>
        <fullName evidence="4">PHD-type domain-containing protein</fullName>
    </recommendedName>
</protein>
<dbReference type="OrthoDB" id="8061056at2759"/>
<organism evidence="2 3">
    <name type="scientific">Pieris brassicae</name>
    <name type="common">White butterfly</name>
    <name type="synonym">Large white butterfly</name>
    <dbReference type="NCBI Taxonomy" id="7116"/>
    <lineage>
        <taxon>Eukaryota</taxon>
        <taxon>Metazoa</taxon>
        <taxon>Ecdysozoa</taxon>
        <taxon>Arthropoda</taxon>
        <taxon>Hexapoda</taxon>
        <taxon>Insecta</taxon>
        <taxon>Pterygota</taxon>
        <taxon>Neoptera</taxon>
        <taxon>Endopterygota</taxon>
        <taxon>Lepidoptera</taxon>
        <taxon>Glossata</taxon>
        <taxon>Ditrysia</taxon>
        <taxon>Papilionoidea</taxon>
        <taxon>Pieridae</taxon>
        <taxon>Pierinae</taxon>
        <taxon>Pieris</taxon>
    </lineage>
</organism>
<evidence type="ECO:0000313" key="2">
    <source>
        <dbReference type="EMBL" id="CAH4035299.1"/>
    </source>
</evidence>
<feature type="region of interest" description="Disordered" evidence="1">
    <location>
        <begin position="118"/>
        <end position="137"/>
    </location>
</feature>
<dbReference type="AlphaFoldDB" id="A0A9P0TXH8"/>
<feature type="compositionally biased region" description="Low complexity" evidence="1">
    <location>
        <begin position="119"/>
        <end position="131"/>
    </location>
</feature>
<accession>A0A9P0TXH8</accession>
<proteinExistence type="predicted"/>
<evidence type="ECO:0000256" key="1">
    <source>
        <dbReference type="SAM" id="MobiDB-lite"/>
    </source>
</evidence>
<comment type="caution">
    <text evidence="2">The sequence shown here is derived from an EMBL/GenBank/DDBJ whole genome shotgun (WGS) entry which is preliminary data.</text>
</comment>
<reference evidence="2" key="1">
    <citation type="submission" date="2022-05" db="EMBL/GenBank/DDBJ databases">
        <authorList>
            <person name="Okamura Y."/>
        </authorList>
    </citation>
    <scope>NUCLEOTIDE SEQUENCE</scope>
</reference>
<evidence type="ECO:0000313" key="3">
    <source>
        <dbReference type="Proteomes" id="UP001152562"/>
    </source>
</evidence>
<evidence type="ECO:0008006" key="4">
    <source>
        <dbReference type="Google" id="ProtNLM"/>
    </source>
</evidence>
<dbReference type="Gene3D" id="3.30.40.10">
    <property type="entry name" value="Zinc/RING finger domain, C3HC4 (zinc finger)"/>
    <property type="match status" value="1"/>
</dbReference>
<dbReference type="EMBL" id="CALOZG010000042">
    <property type="protein sequence ID" value="CAH4035299.1"/>
    <property type="molecule type" value="Genomic_DNA"/>
</dbReference>